<evidence type="ECO:0000256" key="1">
    <source>
        <dbReference type="ARBA" id="ARBA00002399"/>
    </source>
</evidence>
<gene>
    <name evidence="15" type="ORF">CUJ83_14455</name>
</gene>
<keyword evidence="7 11" id="KW-0479">Metal-binding</keyword>
<comment type="function">
    <text evidence="1 11">Catalyzes the methylthiolation of N6-threonylcarbamoyladenosine (t(6)A), leading to the formation of 2-methylthio-N6-threonylcarbamoyladenosine (ms(2)t(6)A) at position 37 in tRNAs that read codons beginning with adenine.</text>
</comment>
<dbReference type="EC" id="2.8.4.5" evidence="11"/>
<dbReference type="AlphaFoldDB" id="A0AAP2W8N5"/>
<dbReference type="SFLD" id="SFLDS00029">
    <property type="entry name" value="Radical_SAM"/>
    <property type="match status" value="1"/>
</dbReference>
<dbReference type="NCBIfam" id="TIGR00089">
    <property type="entry name" value="MiaB/RimO family radical SAM methylthiotransferase"/>
    <property type="match status" value="1"/>
</dbReference>
<proteinExistence type="inferred from homology"/>
<keyword evidence="4 11" id="KW-0808">Transferase</keyword>
<dbReference type="SUPFAM" id="SSF102114">
    <property type="entry name" value="Radical SAM enzymes"/>
    <property type="match status" value="1"/>
</dbReference>
<reference evidence="15 16" key="1">
    <citation type="submission" date="2017-11" db="EMBL/GenBank/DDBJ databases">
        <title>Isolation and Characterization of Family Methanocellaceae Species from Potential Methane Hydrate Area Offshore Southwestern Taiwan.</title>
        <authorList>
            <person name="Zhang W.-L."/>
            <person name="Chen W.-C."/>
            <person name="Lai M.-C."/>
            <person name="Chen S.-C."/>
        </authorList>
    </citation>
    <scope>NUCLEOTIDE SEQUENCE [LARGE SCALE GENOMIC DNA]</scope>
    <source>
        <strain evidence="15 16">CWC-04</strain>
    </source>
</reference>
<dbReference type="GO" id="GO:0035598">
    <property type="term" value="F:tRNA (N(6)-L-threonylcarbamoyladenosine(37)-C(2))-methylthiotransferase activity"/>
    <property type="evidence" value="ECO:0007669"/>
    <property type="project" value="UniProtKB-UniRule"/>
</dbReference>
<feature type="domain" description="TRAM" evidence="12">
    <location>
        <begin position="344"/>
        <end position="404"/>
    </location>
</feature>
<dbReference type="InterPro" id="IPR007197">
    <property type="entry name" value="rSAM"/>
</dbReference>
<dbReference type="InterPro" id="IPR058240">
    <property type="entry name" value="rSAM_sf"/>
</dbReference>
<keyword evidence="8 11" id="KW-0408">Iron</keyword>
<evidence type="ECO:0000256" key="2">
    <source>
        <dbReference type="ARBA" id="ARBA00008616"/>
    </source>
</evidence>
<dbReference type="PROSITE" id="PS50926">
    <property type="entry name" value="TRAM"/>
    <property type="match status" value="1"/>
</dbReference>
<feature type="domain" description="MTTase N-terminal" evidence="13">
    <location>
        <begin position="1"/>
        <end position="108"/>
    </location>
</feature>
<dbReference type="GO" id="GO:0051539">
    <property type="term" value="F:4 iron, 4 sulfur cluster binding"/>
    <property type="evidence" value="ECO:0007669"/>
    <property type="project" value="UniProtKB-UniRule"/>
</dbReference>
<keyword evidence="6 11" id="KW-0819">tRNA processing</keyword>
<accession>A0AAP2W8N5</accession>
<dbReference type="CDD" id="cd01335">
    <property type="entry name" value="Radical_SAM"/>
    <property type="match status" value="1"/>
</dbReference>
<comment type="caution">
    <text evidence="15">The sequence shown here is derived from an EMBL/GenBank/DDBJ whole genome shotgun (WGS) entry which is preliminary data.</text>
</comment>
<evidence type="ECO:0000256" key="5">
    <source>
        <dbReference type="ARBA" id="ARBA00022691"/>
    </source>
</evidence>
<organism evidence="15 16">
    <name type="scientific">Methanooceanicella nereidis</name>
    <dbReference type="NCBI Taxonomy" id="2052831"/>
    <lineage>
        <taxon>Archaea</taxon>
        <taxon>Methanobacteriati</taxon>
        <taxon>Methanobacteriota</taxon>
        <taxon>Stenosarchaea group</taxon>
        <taxon>Methanomicrobia</taxon>
        <taxon>Methanocellales</taxon>
        <taxon>Methanocellaceae</taxon>
        <taxon>Methanooceanicella</taxon>
    </lineage>
</organism>
<evidence type="ECO:0000259" key="14">
    <source>
        <dbReference type="PROSITE" id="PS51918"/>
    </source>
</evidence>
<dbReference type="Pfam" id="PF00919">
    <property type="entry name" value="UPF0004"/>
    <property type="match status" value="1"/>
</dbReference>
<evidence type="ECO:0000256" key="7">
    <source>
        <dbReference type="ARBA" id="ARBA00022723"/>
    </source>
</evidence>
<dbReference type="PROSITE" id="PS51918">
    <property type="entry name" value="RADICAL_SAM"/>
    <property type="match status" value="1"/>
</dbReference>
<dbReference type="InterPro" id="IPR020612">
    <property type="entry name" value="Methylthiotransferase_CS"/>
</dbReference>
<evidence type="ECO:0000256" key="8">
    <source>
        <dbReference type="ARBA" id="ARBA00023004"/>
    </source>
</evidence>
<evidence type="ECO:0000256" key="6">
    <source>
        <dbReference type="ARBA" id="ARBA00022694"/>
    </source>
</evidence>
<keyword evidence="9 11" id="KW-0411">Iron-sulfur</keyword>
<dbReference type="PANTHER" id="PTHR11918">
    <property type="entry name" value="RADICAL SAM PROTEINS"/>
    <property type="match status" value="1"/>
</dbReference>
<dbReference type="SFLD" id="SFLDG01082">
    <property type="entry name" value="B12-binding_domain_containing"/>
    <property type="match status" value="1"/>
</dbReference>
<dbReference type="Pfam" id="PF01938">
    <property type="entry name" value="TRAM"/>
    <property type="match status" value="1"/>
</dbReference>
<name>A0AAP2W8N5_9EURY</name>
<evidence type="ECO:0000256" key="9">
    <source>
        <dbReference type="ARBA" id="ARBA00023014"/>
    </source>
</evidence>
<comment type="cofactor">
    <cofactor evidence="11">
        <name>[4Fe-4S] cluster</name>
        <dbReference type="ChEBI" id="CHEBI:49883"/>
    </cofactor>
    <text evidence="11">Binds 1 or 2 [4Fe-4S] cluster. One cluster is coordinated with 3 cysteines and an exchangeable S-adenosyl-L-methionine.</text>
</comment>
<evidence type="ECO:0000256" key="4">
    <source>
        <dbReference type="ARBA" id="ARBA00022679"/>
    </source>
</evidence>
<comment type="similarity">
    <text evidence="2 11">Belongs to the methylthiotransferase family. CDKAL1 subfamily.</text>
</comment>
<evidence type="ECO:0000313" key="15">
    <source>
        <dbReference type="EMBL" id="MCD1296201.1"/>
    </source>
</evidence>
<dbReference type="SMART" id="SM00729">
    <property type="entry name" value="Elp3"/>
    <property type="match status" value="1"/>
</dbReference>
<evidence type="ECO:0000259" key="13">
    <source>
        <dbReference type="PROSITE" id="PS51449"/>
    </source>
</evidence>
<evidence type="ECO:0000313" key="16">
    <source>
        <dbReference type="Proteomes" id="UP001320159"/>
    </source>
</evidence>
<feature type="domain" description="Radical SAM core" evidence="14">
    <location>
        <begin position="112"/>
        <end position="341"/>
    </location>
</feature>
<dbReference type="InterPro" id="IPR013848">
    <property type="entry name" value="Methylthiotransferase_N"/>
</dbReference>
<dbReference type="InterPro" id="IPR002792">
    <property type="entry name" value="TRAM_dom"/>
</dbReference>
<dbReference type="InterPro" id="IPR023404">
    <property type="entry name" value="rSAM_horseshoe"/>
</dbReference>
<evidence type="ECO:0000256" key="3">
    <source>
        <dbReference type="ARBA" id="ARBA00022485"/>
    </source>
</evidence>
<dbReference type="EMBL" id="PGCK01000014">
    <property type="protein sequence ID" value="MCD1296201.1"/>
    <property type="molecule type" value="Genomic_DNA"/>
</dbReference>
<dbReference type="InterPro" id="IPR006466">
    <property type="entry name" value="MiaB-like_arc_euk"/>
</dbReference>
<sequence length="404" mass="44109">MKAYIETYGCTANMVDSSGICDAILRSGGSVVDDPGEADVIIINTCAVTQHTSRSMLKAISKYNGKRVIVAGCMASAQPEMLTGLEFAKKPGADHVAKLLGIAHDPNEIPLTMTGKTAIISISEGCMGNCSYCIVRIARGKLRSERPEKILDAVKRSVAAGATELYITSQDVGTYGMDIGIRLHELLREIIGMPGDFKIRLGMMNPFSIADIIPEMIDVFNHPKVYKFAHIPVQSGSDRILGLMGRPYTAAEYRGMVEELRGGVPGITFSTDYIVGFPTETDDDFERTKDNLRVCRPLKVNITRYSPRPGTPAAMMPDVLERIKKERSRALTALHHEVTSSFMRSCVGEHKGVLVTEPGKAGTVVARDSSYNMVVIGELLPQGKYVDVEIIDARTTYMVGKVIR</sequence>
<evidence type="ECO:0000259" key="12">
    <source>
        <dbReference type="PROSITE" id="PS50926"/>
    </source>
</evidence>
<keyword evidence="5 11" id="KW-0949">S-adenosyl-L-methionine</keyword>
<protein>
    <recommendedName>
        <fullName evidence="11">tRNA-t(6)A37 methylthiotransferase</fullName>
        <ecNumber evidence="11">2.8.4.5</ecNumber>
    </recommendedName>
</protein>
<keyword evidence="16" id="KW-1185">Reference proteome</keyword>
<evidence type="ECO:0000256" key="11">
    <source>
        <dbReference type="RuleBase" id="RU368081"/>
    </source>
</evidence>
<dbReference type="InterPro" id="IPR038135">
    <property type="entry name" value="Methylthiotransferase_N_sf"/>
</dbReference>
<evidence type="ECO:0000256" key="10">
    <source>
        <dbReference type="ARBA" id="ARBA00051661"/>
    </source>
</evidence>
<dbReference type="Pfam" id="PF04055">
    <property type="entry name" value="Radical_SAM"/>
    <property type="match status" value="1"/>
</dbReference>
<dbReference type="PROSITE" id="PS51449">
    <property type="entry name" value="MTTASE_N"/>
    <property type="match status" value="1"/>
</dbReference>
<dbReference type="InterPro" id="IPR006638">
    <property type="entry name" value="Elp3/MiaA/NifB-like_rSAM"/>
</dbReference>
<dbReference type="PROSITE" id="PS01278">
    <property type="entry name" value="MTTASE_RADICAL"/>
    <property type="match status" value="1"/>
</dbReference>
<dbReference type="Gene3D" id="3.40.50.12160">
    <property type="entry name" value="Methylthiotransferase, N-terminal domain"/>
    <property type="match status" value="1"/>
</dbReference>
<dbReference type="Gene3D" id="3.80.30.20">
    <property type="entry name" value="tm_1862 like domain"/>
    <property type="match status" value="1"/>
</dbReference>
<comment type="catalytic activity">
    <reaction evidence="10 11">
        <text>N(6)-L-threonylcarbamoyladenosine(37) in tRNA + (sulfur carrier)-SH + AH2 + 2 S-adenosyl-L-methionine = 2-methylsulfanyl-N(6)-L-threonylcarbamoyladenosine(37) in tRNA + (sulfur carrier)-H + 5'-deoxyadenosine + L-methionine + A + S-adenosyl-L-homocysteine + 2 H(+)</text>
        <dbReference type="Rhea" id="RHEA:37075"/>
        <dbReference type="Rhea" id="RHEA-COMP:10163"/>
        <dbReference type="Rhea" id="RHEA-COMP:11092"/>
        <dbReference type="Rhea" id="RHEA-COMP:14737"/>
        <dbReference type="Rhea" id="RHEA-COMP:14739"/>
        <dbReference type="ChEBI" id="CHEBI:13193"/>
        <dbReference type="ChEBI" id="CHEBI:15378"/>
        <dbReference type="ChEBI" id="CHEBI:17319"/>
        <dbReference type="ChEBI" id="CHEBI:17499"/>
        <dbReference type="ChEBI" id="CHEBI:29917"/>
        <dbReference type="ChEBI" id="CHEBI:57844"/>
        <dbReference type="ChEBI" id="CHEBI:57856"/>
        <dbReference type="ChEBI" id="CHEBI:59789"/>
        <dbReference type="ChEBI" id="CHEBI:64428"/>
        <dbReference type="ChEBI" id="CHEBI:74418"/>
        <dbReference type="ChEBI" id="CHEBI:74420"/>
        <dbReference type="EC" id="2.8.4.5"/>
    </reaction>
</comment>
<dbReference type="InterPro" id="IPR005839">
    <property type="entry name" value="Methylthiotransferase"/>
</dbReference>
<dbReference type="PANTHER" id="PTHR11918:SF45">
    <property type="entry name" value="THREONYLCARBAMOYLADENOSINE TRNA METHYLTHIOTRANSFERASE"/>
    <property type="match status" value="1"/>
</dbReference>
<dbReference type="NCBIfam" id="TIGR01578">
    <property type="entry name" value="MiaB-like-B"/>
    <property type="match status" value="1"/>
</dbReference>
<dbReference type="FunFam" id="3.80.30.20:FF:000002">
    <property type="entry name" value="threonylcarbamoyladenosine tRNA methylthiotransferase isoform X2"/>
    <property type="match status" value="1"/>
</dbReference>
<dbReference type="RefSeq" id="WP_230743160.1">
    <property type="nucleotide sequence ID" value="NZ_PGCK01000014.1"/>
</dbReference>
<keyword evidence="3 11" id="KW-0004">4Fe-4S</keyword>
<dbReference type="Proteomes" id="UP001320159">
    <property type="component" value="Unassembled WGS sequence"/>
</dbReference>
<dbReference type="GO" id="GO:0046872">
    <property type="term" value="F:metal ion binding"/>
    <property type="evidence" value="ECO:0007669"/>
    <property type="project" value="UniProtKB-UniRule"/>
</dbReference>